<dbReference type="PRINTS" id="PR00420">
    <property type="entry name" value="RNGMNOXGNASE"/>
</dbReference>
<dbReference type="GO" id="GO:0071949">
    <property type="term" value="F:FAD binding"/>
    <property type="evidence" value="ECO:0007669"/>
    <property type="project" value="InterPro"/>
</dbReference>
<evidence type="ECO:0000259" key="7">
    <source>
        <dbReference type="Pfam" id="PF01494"/>
    </source>
</evidence>
<dbReference type="OrthoDB" id="2431938at2759"/>
<dbReference type="KEGG" id="ela:UCREL1_3932"/>
<comment type="similarity">
    <text evidence="3">Belongs to the paxM FAD-dependent monooxygenase family.</text>
</comment>
<dbReference type="InterPro" id="IPR036188">
    <property type="entry name" value="FAD/NAD-bd_sf"/>
</dbReference>
<dbReference type="PANTHER" id="PTHR47356:SF2">
    <property type="entry name" value="FAD-BINDING DOMAIN-CONTAINING PROTEIN-RELATED"/>
    <property type="match status" value="1"/>
</dbReference>
<organism evidence="8 9">
    <name type="scientific">Eutypa lata (strain UCR-EL1)</name>
    <name type="common">Grapevine dieback disease fungus</name>
    <name type="synonym">Eutypa armeniacae</name>
    <dbReference type="NCBI Taxonomy" id="1287681"/>
    <lineage>
        <taxon>Eukaryota</taxon>
        <taxon>Fungi</taxon>
        <taxon>Dikarya</taxon>
        <taxon>Ascomycota</taxon>
        <taxon>Pezizomycotina</taxon>
        <taxon>Sordariomycetes</taxon>
        <taxon>Xylariomycetidae</taxon>
        <taxon>Xylariales</taxon>
        <taxon>Diatrypaceae</taxon>
        <taxon>Eutypa</taxon>
    </lineage>
</organism>
<evidence type="ECO:0000313" key="8">
    <source>
        <dbReference type="EMBL" id="EMR69055.1"/>
    </source>
</evidence>
<evidence type="ECO:0000313" key="9">
    <source>
        <dbReference type="Proteomes" id="UP000012174"/>
    </source>
</evidence>
<protein>
    <submittedName>
        <fullName evidence="8">Putative fad binding domain protein</fullName>
    </submittedName>
</protein>
<evidence type="ECO:0000256" key="1">
    <source>
        <dbReference type="ARBA" id="ARBA00001974"/>
    </source>
</evidence>
<gene>
    <name evidence="8" type="ORF">UCREL1_3932</name>
</gene>
<dbReference type="Gene3D" id="3.50.50.60">
    <property type="entry name" value="FAD/NAD(P)-binding domain"/>
    <property type="match status" value="1"/>
</dbReference>
<accession>M7TQU1</accession>
<evidence type="ECO:0000256" key="3">
    <source>
        <dbReference type="ARBA" id="ARBA00007992"/>
    </source>
</evidence>
<name>M7TQU1_EUTLA</name>
<comment type="cofactor">
    <cofactor evidence="1">
        <name>FAD</name>
        <dbReference type="ChEBI" id="CHEBI:57692"/>
    </cofactor>
</comment>
<dbReference type="AlphaFoldDB" id="M7TQU1"/>
<keyword evidence="5" id="KW-0274">FAD</keyword>
<dbReference type="eggNOG" id="KOG2614">
    <property type="taxonomic scope" value="Eukaryota"/>
</dbReference>
<dbReference type="HOGENOM" id="CLU_009665_12_2_1"/>
<dbReference type="Proteomes" id="UP000012174">
    <property type="component" value="Unassembled WGS sequence"/>
</dbReference>
<proteinExistence type="inferred from homology"/>
<evidence type="ECO:0000256" key="5">
    <source>
        <dbReference type="ARBA" id="ARBA00022827"/>
    </source>
</evidence>
<keyword evidence="6" id="KW-0560">Oxidoreductase</keyword>
<keyword evidence="9" id="KW-1185">Reference proteome</keyword>
<dbReference type="PANTHER" id="PTHR47356">
    <property type="entry name" value="FAD-DEPENDENT MONOOXYGENASE ASQG-RELATED"/>
    <property type="match status" value="1"/>
</dbReference>
<dbReference type="SUPFAM" id="SSF51905">
    <property type="entry name" value="FAD/NAD(P)-binding domain"/>
    <property type="match status" value="1"/>
</dbReference>
<dbReference type="Pfam" id="PF01494">
    <property type="entry name" value="FAD_binding_3"/>
    <property type="match status" value="2"/>
</dbReference>
<evidence type="ECO:0000256" key="2">
    <source>
        <dbReference type="ARBA" id="ARBA00005179"/>
    </source>
</evidence>
<reference evidence="9" key="1">
    <citation type="journal article" date="2013" name="Genome Announc.">
        <title>Draft genome sequence of the grapevine dieback fungus Eutypa lata UCR-EL1.</title>
        <authorList>
            <person name="Blanco-Ulate B."/>
            <person name="Rolshausen P.E."/>
            <person name="Cantu D."/>
        </authorList>
    </citation>
    <scope>NUCLEOTIDE SEQUENCE [LARGE SCALE GENOMIC DNA]</scope>
    <source>
        <strain evidence="9">UCR-EL1</strain>
    </source>
</reference>
<sequence length="427" mass="46991">MQNKMTCKVIIAGGGVAGLTLALTLEKAGVDYILLEKRDIAPDVGAAMSILPSTTIIHEQLGIDPFQDGIVDVRVREHFDQNGRMFWRSNMPDILLRSIKDKSKIRFRTGVVSFSKAEHGIRVTTDNGGETIEGSVLVGADGVNSTIRALMAQSLKGEHPGASESLTKGFTAQYHTLVGTSHNHFQENLKLPFLQSGHMHNVYYDGVSGFSVQGIRDRVFWCLLVKREEETNSNLAPRFTDADCEATITKYGHLRLGGNYTFAINASMALLEEGVMDAPWNHRGRVVLLGDSVHKATINIGLGGNLAVGGACNLANELIPLLTTTTSSNSHAHLPVLLPSSEDLVDAFNRYEAKQRPRANWCVAVSNLAMRFETQETWWLRVTRRLVPYIPEEAWVAVLVWYIARAPRLDFLGSALPSGGLESRRGR</sequence>
<dbReference type="EMBL" id="KB706138">
    <property type="protein sequence ID" value="EMR69055.1"/>
    <property type="molecule type" value="Genomic_DNA"/>
</dbReference>
<feature type="domain" description="FAD-binding" evidence="7">
    <location>
        <begin position="104"/>
        <end position="327"/>
    </location>
</feature>
<evidence type="ECO:0000256" key="4">
    <source>
        <dbReference type="ARBA" id="ARBA00022630"/>
    </source>
</evidence>
<feature type="domain" description="FAD-binding" evidence="7">
    <location>
        <begin position="7"/>
        <end position="63"/>
    </location>
</feature>
<keyword evidence="4" id="KW-0285">Flavoprotein</keyword>
<evidence type="ECO:0000256" key="6">
    <source>
        <dbReference type="ARBA" id="ARBA00023002"/>
    </source>
</evidence>
<dbReference type="InterPro" id="IPR050562">
    <property type="entry name" value="FAD_mOase_fung"/>
</dbReference>
<comment type="pathway">
    <text evidence="2">Secondary metabolite biosynthesis.</text>
</comment>
<dbReference type="OMA" id="VPGLVFW"/>
<dbReference type="GO" id="GO:0004497">
    <property type="term" value="F:monooxygenase activity"/>
    <property type="evidence" value="ECO:0007669"/>
    <property type="project" value="InterPro"/>
</dbReference>
<dbReference type="InterPro" id="IPR002938">
    <property type="entry name" value="FAD-bd"/>
</dbReference>